<name>A0A4V6A2X0_STECR</name>
<feature type="region of interest" description="Disordered" evidence="6">
    <location>
        <begin position="310"/>
        <end position="330"/>
    </location>
</feature>
<dbReference type="PANTHER" id="PTHR13173:SF10">
    <property type="entry name" value="WW DOMAIN-BINDING PROTEIN 4"/>
    <property type="match status" value="1"/>
</dbReference>
<dbReference type="PROSITE" id="PS01159">
    <property type="entry name" value="WW_DOMAIN_1"/>
    <property type="match status" value="1"/>
</dbReference>
<feature type="domain" description="Matrin-type" evidence="8">
    <location>
        <begin position="11"/>
        <end position="42"/>
    </location>
</feature>
<dbReference type="InterPro" id="IPR001202">
    <property type="entry name" value="WW_dom"/>
</dbReference>
<evidence type="ECO:0000313" key="10">
    <source>
        <dbReference type="Proteomes" id="UP000298663"/>
    </source>
</evidence>
<keyword evidence="2" id="KW-0479">Metal-binding</keyword>
<feature type="compositionally biased region" description="Basic and acidic residues" evidence="6">
    <location>
        <begin position="224"/>
        <end position="233"/>
    </location>
</feature>
<evidence type="ECO:0008006" key="11">
    <source>
        <dbReference type="Google" id="ProtNLM"/>
    </source>
</evidence>
<evidence type="ECO:0000259" key="8">
    <source>
        <dbReference type="PROSITE" id="PS50171"/>
    </source>
</evidence>
<dbReference type="Gene3D" id="3.30.160.60">
    <property type="entry name" value="Classic Zinc Finger"/>
    <property type="match status" value="1"/>
</dbReference>
<dbReference type="PANTHER" id="PTHR13173">
    <property type="entry name" value="WW DOMAIN BINDING PROTEIN 4"/>
    <property type="match status" value="1"/>
</dbReference>
<dbReference type="GO" id="GO:0071011">
    <property type="term" value="C:precatalytic spliceosome"/>
    <property type="evidence" value="ECO:0007669"/>
    <property type="project" value="TreeGrafter"/>
</dbReference>
<dbReference type="GO" id="GO:0000398">
    <property type="term" value="P:mRNA splicing, via spliceosome"/>
    <property type="evidence" value="ECO:0007669"/>
    <property type="project" value="InterPro"/>
</dbReference>
<comment type="caution">
    <text evidence="9">The sequence shown here is derived from an EMBL/GenBank/DDBJ whole genome shotgun (WGS) entry which is preliminary data.</text>
</comment>
<dbReference type="STRING" id="34508.A0A4V6A2X0"/>
<comment type="subcellular location">
    <subcellularLocation>
        <location evidence="1">Nucleus</location>
    </subcellularLocation>
</comment>
<dbReference type="InterPro" id="IPR013085">
    <property type="entry name" value="U1-CZ_Znf_C2H2"/>
</dbReference>
<evidence type="ECO:0000259" key="7">
    <source>
        <dbReference type="PROSITE" id="PS50020"/>
    </source>
</evidence>
<dbReference type="CDD" id="cd00201">
    <property type="entry name" value="WW"/>
    <property type="match status" value="1"/>
</dbReference>
<evidence type="ECO:0000256" key="1">
    <source>
        <dbReference type="ARBA" id="ARBA00004123"/>
    </source>
</evidence>
<organism evidence="9 10">
    <name type="scientific">Steinernema carpocapsae</name>
    <name type="common">Entomopathogenic nematode</name>
    <dbReference type="NCBI Taxonomy" id="34508"/>
    <lineage>
        <taxon>Eukaryota</taxon>
        <taxon>Metazoa</taxon>
        <taxon>Ecdysozoa</taxon>
        <taxon>Nematoda</taxon>
        <taxon>Chromadorea</taxon>
        <taxon>Rhabditida</taxon>
        <taxon>Tylenchina</taxon>
        <taxon>Panagrolaimomorpha</taxon>
        <taxon>Strongyloidoidea</taxon>
        <taxon>Steinernematidae</taxon>
        <taxon>Steinernema</taxon>
    </lineage>
</organism>
<keyword evidence="5" id="KW-0539">Nucleus</keyword>
<dbReference type="PROSITE" id="PS50171">
    <property type="entry name" value="ZF_MATRIN"/>
    <property type="match status" value="1"/>
</dbReference>
<keyword evidence="10" id="KW-1185">Reference proteome</keyword>
<evidence type="ECO:0000256" key="5">
    <source>
        <dbReference type="ARBA" id="ARBA00023242"/>
    </source>
</evidence>
<protein>
    <recommendedName>
        <fullName evidence="11">WW domain-containing protein</fullName>
    </recommendedName>
</protein>
<evidence type="ECO:0000256" key="3">
    <source>
        <dbReference type="ARBA" id="ARBA00022771"/>
    </source>
</evidence>
<dbReference type="Proteomes" id="UP000298663">
    <property type="component" value="Unassembled WGS sequence"/>
</dbReference>
<evidence type="ECO:0000256" key="6">
    <source>
        <dbReference type="SAM" id="MobiDB-lite"/>
    </source>
</evidence>
<dbReference type="PROSITE" id="PS50020">
    <property type="entry name" value="WW_DOMAIN_2"/>
    <property type="match status" value="1"/>
</dbReference>
<accession>A0A4V6A2X0</accession>
<dbReference type="InterPro" id="IPR040023">
    <property type="entry name" value="WBP4"/>
</dbReference>
<dbReference type="OrthoDB" id="191651at2759"/>
<evidence type="ECO:0000256" key="2">
    <source>
        <dbReference type="ARBA" id="ARBA00022723"/>
    </source>
</evidence>
<dbReference type="InterPro" id="IPR036020">
    <property type="entry name" value="WW_dom_sf"/>
</dbReference>
<dbReference type="AlphaFoldDB" id="A0A4V6A2X0"/>
<dbReference type="Pfam" id="PF06220">
    <property type="entry name" value="zf-U1"/>
    <property type="match status" value="1"/>
</dbReference>
<keyword evidence="3" id="KW-0863">Zinc-finger</keyword>
<sequence length="407" mass="46475">MSEYWVSNAKKFCEICKVWMADNTITVQRHETGEKHKAMLAQKLRNIGQERREREAADLNLQATLAQMEQAAVASMKGLPSKKAPGPPESTRKKYFSVKKASSVEETARQIEERDKQRKELLKRSQKSEFWKDDEQEEICWVQSEAQEDGNMYYWNIFTAETQWETPGRFYTAEEYTKKYTELAQEAQQAASKAEEEFLSKLDETGPSIAIPEFVPKPKKATKREKQEMEAKVKAAQKALHCRPVMMPANVGLEEIPLPEPGPTTSRVAPELTADDLNRIPVSLVAQPKVEVAENECYSHESHVKSEIIDGDSEQNDEPQQKLPKMFVPPPLAHGPYGAWVKVEKKPELKKEEVEFDPVEPLPPVVKLPEEDFEFVEKTATVSKKKGVVEFKKRKIGNRNTRVSSRD</sequence>
<dbReference type="SUPFAM" id="SSF51045">
    <property type="entry name" value="WW domain"/>
    <property type="match status" value="1"/>
</dbReference>
<dbReference type="SMART" id="SM00451">
    <property type="entry name" value="ZnF_U1"/>
    <property type="match status" value="1"/>
</dbReference>
<feature type="domain" description="WW" evidence="7">
    <location>
        <begin position="141"/>
        <end position="169"/>
    </location>
</feature>
<proteinExistence type="predicted"/>
<reference evidence="9 10" key="2">
    <citation type="journal article" date="2019" name="G3 (Bethesda)">
        <title>Hybrid Assembly of the Genome of the Entomopathogenic Nematode Steinernema carpocapsae Identifies the X-Chromosome.</title>
        <authorList>
            <person name="Serra L."/>
            <person name="Macchietto M."/>
            <person name="Macias-Munoz A."/>
            <person name="McGill C.J."/>
            <person name="Rodriguez I.M."/>
            <person name="Rodriguez B."/>
            <person name="Murad R."/>
            <person name="Mortazavi A."/>
        </authorList>
    </citation>
    <scope>NUCLEOTIDE SEQUENCE [LARGE SCALE GENOMIC DNA]</scope>
    <source>
        <strain evidence="9 10">ALL</strain>
    </source>
</reference>
<gene>
    <name evidence="9" type="ORF">L596_014821</name>
</gene>
<dbReference type="InterPro" id="IPR000690">
    <property type="entry name" value="Matrin/U1-C_Znf_C2H2"/>
</dbReference>
<keyword evidence="4" id="KW-0862">Zinc</keyword>
<evidence type="ECO:0000313" key="9">
    <source>
        <dbReference type="EMBL" id="TKR80815.1"/>
    </source>
</evidence>
<reference evidence="9 10" key="1">
    <citation type="journal article" date="2015" name="Genome Biol.">
        <title>Comparative genomics of Steinernema reveals deeply conserved gene regulatory networks.</title>
        <authorList>
            <person name="Dillman A.R."/>
            <person name="Macchietto M."/>
            <person name="Porter C.F."/>
            <person name="Rogers A."/>
            <person name="Williams B."/>
            <person name="Antoshechkin I."/>
            <person name="Lee M.M."/>
            <person name="Goodwin Z."/>
            <person name="Lu X."/>
            <person name="Lewis E.E."/>
            <person name="Goodrich-Blair H."/>
            <person name="Stock S.P."/>
            <person name="Adams B.J."/>
            <person name="Sternberg P.W."/>
            <person name="Mortazavi A."/>
        </authorList>
    </citation>
    <scope>NUCLEOTIDE SEQUENCE [LARGE SCALE GENOMIC DNA]</scope>
    <source>
        <strain evidence="9 10">ALL</strain>
    </source>
</reference>
<dbReference type="EMBL" id="AZBU02000004">
    <property type="protein sequence ID" value="TKR80815.1"/>
    <property type="molecule type" value="Genomic_DNA"/>
</dbReference>
<dbReference type="GO" id="GO:0008270">
    <property type="term" value="F:zinc ion binding"/>
    <property type="evidence" value="ECO:0007669"/>
    <property type="project" value="UniProtKB-KW"/>
</dbReference>
<dbReference type="GO" id="GO:0003723">
    <property type="term" value="F:RNA binding"/>
    <property type="evidence" value="ECO:0007669"/>
    <property type="project" value="TreeGrafter"/>
</dbReference>
<evidence type="ECO:0000256" key="4">
    <source>
        <dbReference type="ARBA" id="ARBA00022833"/>
    </source>
</evidence>
<feature type="region of interest" description="Disordered" evidence="6">
    <location>
        <begin position="209"/>
        <end position="237"/>
    </location>
</feature>
<dbReference type="InterPro" id="IPR003604">
    <property type="entry name" value="Matrin/U1-like-C_Znf_C2H2"/>
</dbReference>